<protein>
    <submittedName>
        <fullName evidence="1">Uncharacterized protein</fullName>
    </submittedName>
</protein>
<dbReference type="EMBL" id="CP000383">
    <property type="protein sequence ID" value="ABG57918.1"/>
    <property type="molecule type" value="Genomic_DNA"/>
</dbReference>
<evidence type="ECO:0000313" key="2">
    <source>
        <dbReference type="Proteomes" id="UP000001822"/>
    </source>
</evidence>
<evidence type="ECO:0000313" key="1">
    <source>
        <dbReference type="EMBL" id="ABG57918.1"/>
    </source>
</evidence>
<keyword evidence="2" id="KW-1185">Reference proteome</keyword>
<dbReference type="Proteomes" id="UP000001822">
    <property type="component" value="Chromosome"/>
</dbReference>
<organism evidence="1 2">
    <name type="scientific">Cytophaga hutchinsonii (strain ATCC 33406 / DSM 1761 / CIP 103989 / NBRC 15051 / NCIMB 9469 / D465)</name>
    <dbReference type="NCBI Taxonomy" id="269798"/>
    <lineage>
        <taxon>Bacteria</taxon>
        <taxon>Pseudomonadati</taxon>
        <taxon>Bacteroidota</taxon>
        <taxon>Cytophagia</taxon>
        <taxon>Cytophagales</taxon>
        <taxon>Cytophagaceae</taxon>
        <taxon>Cytophaga</taxon>
    </lineage>
</organism>
<proteinExistence type="predicted"/>
<sequence>MNTGENKTYHVKKINKRRRSVSPGKLPVVFKQLMHEHTKILKKKENKYKRNA</sequence>
<dbReference type="AlphaFoldDB" id="A0A6N4SNP2"/>
<reference evidence="1 2" key="1">
    <citation type="journal article" date="2007" name="Appl. Environ. Microbiol.">
        <title>Genome sequence of the cellulolytic gliding bacterium Cytophaga hutchinsonii.</title>
        <authorList>
            <person name="Xie G."/>
            <person name="Bruce D.C."/>
            <person name="Challacombe J.F."/>
            <person name="Chertkov O."/>
            <person name="Detter J.C."/>
            <person name="Gilna P."/>
            <person name="Han C.S."/>
            <person name="Lucas S."/>
            <person name="Misra M."/>
            <person name="Myers G.L."/>
            <person name="Richardson P."/>
            <person name="Tapia R."/>
            <person name="Thayer N."/>
            <person name="Thompson L.S."/>
            <person name="Brettin T.S."/>
            <person name="Henrissat B."/>
            <person name="Wilson D.B."/>
            <person name="McBride M.J."/>
        </authorList>
    </citation>
    <scope>NUCLEOTIDE SEQUENCE [LARGE SCALE GENOMIC DNA]</scope>
    <source>
        <strain evidence="2">ATCC 33406 / DSM 1761 / CIP 103989 / NBRC 15051 / NCIMB 9469 / D465</strain>
    </source>
</reference>
<name>A0A6N4SNP2_CYTH3</name>
<gene>
    <name evidence="1" type="ordered locus">CHU_0631</name>
</gene>
<accession>A0A6N4SNP2</accession>
<dbReference type="KEGG" id="chu:CHU_0631"/>